<accession>Q84R82</accession>
<sequence length="172" mass="17711">MVADGGLPQAQRPTTGFLSVDPAAGGKRLVYIGVDPVAGHERLVTRVAVCGGPGKEAAHHVVLTWRRRGAHVAATRAAEPTAAGACGQRARVAQAGPAAMAHGGATAGRRRQIAATNGERRRRDPERQGVAALAGEGKDDGVLTEDSAGMEGRRRTAARNDREATTNGGRSP</sequence>
<dbReference type="Proteomes" id="UP000000763">
    <property type="component" value="Chromosome 3"/>
</dbReference>
<feature type="compositionally biased region" description="Basic and acidic residues" evidence="1">
    <location>
        <begin position="151"/>
        <end position="164"/>
    </location>
</feature>
<proteinExistence type="predicted"/>
<name>Q84R82_ORYSJ</name>
<reference evidence="3" key="2">
    <citation type="journal article" date="2008" name="Nucleic Acids Res.">
        <title>The rice annotation project database (RAP-DB): 2008 update.</title>
        <authorList>
            <consortium name="The rice annotation project (RAP)"/>
        </authorList>
    </citation>
    <scope>GENOME REANNOTATION</scope>
    <source>
        <strain evidence="3">cv. Nipponbare</strain>
    </source>
</reference>
<feature type="compositionally biased region" description="Basic and acidic residues" evidence="1">
    <location>
        <begin position="118"/>
        <end position="127"/>
    </location>
</feature>
<evidence type="ECO:0000313" key="3">
    <source>
        <dbReference type="Proteomes" id="UP000000763"/>
    </source>
</evidence>
<feature type="region of interest" description="Disordered" evidence="1">
    <location>
        <begin position="116"/>
        <end position="172"/>
    </location>
</feature>
<organism evidence="2 3">
    <name type="scientific">Oryza sativa subsp. japonica</name>
    <name type="common">Rice</name>
    <dbReference type="NCBI Taxonomy" id="39947"/>
    <lineage>
        <taxon>Eukaryota</taxon>
        <taxon>Viridiplantae</taxon>
        <taxon>Streptophyta</taxon>
        <taxon>Embryophyta</taxon>
        <taxon>Tracheophyta</taxon>
        <taxon>Spermatophyta</taxon>
        <taxon>Magnoliopsida</taxon>
        <taxon>Liliopsida</taxon>
        <taxon>Poales</taxon>
        <taxon>Poaceae</taxon>
        <taxon>BOP clade</taxon>
        <taxon>Oryzoideae</taxon>
        <taxon>Oryzeae</taxon>
        <taxon>Oryzinae</taxon>
        <taxon>Oryza</taxon>
        <taxon>Oryza sativa</taxon>
    </lineage>
</organism>
<dbReference type="EMBL" id="AC118134">
    <property type="protein sequence ID" value="AAP03372.1"/>
    <property type="molecule type" value="Genomic_DNA"/>
</dbReference>
<gene>
    <name evidence="2" type="primary">OSJNBb0041J20.14</name>
</gene>
<evidence type="ECO:0000313" key="2">
    <source>
        <dbReference type="EMBL" id="AAP03372.1"/>
    </source>
</evidence>
<reference evidence="3" key="1">
    <citation type="journal article" date="2005" name="Nature">
        <title>The map-based sequence of the rice genome.</title>
        <authorList>
            <consortium name="International rice genome sequencing project (IRGSP)"/>
            <person name="Matsumoto T."/>
            <person name="Wu J."/>
            <person name="Kanamori H."/>
            <person name="Katayose Y."/>
            <person name="Fujisawa M."/>
            <person name="Namiki N."/>
            <person name="Mizuno H."/>
            <person name="Yamamoto K."/>
            <person name="Antonio B.A."/>
            <person name="Baba T."/>
            <person name="Sakata K."/>
            <person name="Nagamura Y."/>
            <person name="Aoki H."/>
            <person name="Arikawa K."/>
            <person name="Arita K."/>
            <person name="Bito T."/>
            <person name="Chiden Y."/>
            <person name="Fujitsuka N."/>
            <person name="Fukunaka R."/>
            <person name="Hamada M."/>
            <person name="Harada C."/>
            <person name="Hayashi A."/>
            <person name="Hijishita S."/>
            <person name="Honda M."/>
            <person name="Hosokawa S."/>
            <person name="Ichikawa Y."/>
            <person name="Idonuma A."/>
            <person name="Iijima M."/>
            <person name="Ikeda M."/>
            <person name="Ikeno M."/>
            <person name="Ito K."/>
            <person name="Ito S."/>
            <person name="Ito T."/>
            <person name="Ito Y."/>
            <person name="Ito Y."/>
            <person name="Iwabuchi A."/>
            <person name="Kamiya K."/>
            <person name="Karasawa W."/>
            <person name="Kurita K."/>
            <person name="Katagiri S."/>
            <person name="Kikuta A."/>
            <person name="Kobayashi H."/>
            <person name="Kobayashi N."/>
            <person name="Machita K."/>
            <person name="Maehara T."/>
            <person name="Masukawa M."/>
            <person name="Mizubayashi T."/>
            <person name="Mukai Y."/>
            <person name="Nagasaki H."/>
            <person name="Nagata Y."/>
            <person name="Naito S."/>
            <person name="Nakashima M."/>
            <person name="Nakama Y."/>
            <person name="Nakamichi Y."/>
            <person name="Nakamura M."/>
            <person name="Meguro A."/>
            <person name="Negishi M."/>
            <person name="Ohta I."/>
            <person name="Ohta T."/>
            <person name="Okamoto M."/>
            <person name="Ono N."/>
            <person name="Saji S."/>
            <person name="Sakaguchi M."/>
            <person name="Sakai K."/>
            <person name="Shibata M."/>
            <person name="Shimokawa T."/>
            <person name="Song J."/>
            <person name="Takazaki Y."/>
            <person name="Terasawa K."/>
            <person name="Tsugane M."/>
            <person name="Tsuji K."/>
            <person name="Ueda S."/>
            <person name="Waki K."/>
            <person name="Yamagata H."/>
            <person name="Yamamoto M."/>
            <person name="Yamamoto S."/>
            <person name="Yamane H."/>
            <person name="Yoshiki S."/>
            <person name="Yoshihara R."/>
            <person name="Yukawa K."/>
            <person name="Zhong H."/>
            <person name="Yano M."/>
            <person name="Yuan Q."/>
            <person name="Ouyang S."/>
            <person name="Liu J."/>
            <person name="Jones K.M."/>
            <person name="Gansberger K."/>
            <person name="Moffat K."/>
            <person name="Hill J."/>
            <person name="Bera J."/>
            <person name="Fadrosh D."/>
            <person name="Jin S."/>
            <person name="Johri S."/>
            <person name="Kim M."/>
            <person name="Overton L."/>
            <person name="Reardon M."/>
            <person name="Tsitrin T."/>
            <person name="Vuong H."/>
            <person name="Weaver B."/>
            <person name="Ciecko A."/>
            <person name="Tallon L."/>
            <person name="Jackson J."/>
            <person name="Pai G."/>
            <person name="Aken S.V."/>
            <person name="Utterback T."/>
            <person name="Reidmuller S."/>
            <person name="Feldblyum T."/>
            <person name="Hsiao J."/>
            <person name="Zismann V."/>
            <person name="Iobst S."/>
            <person name="de Vazeille A.R."/>
            <person name="Buell C.R."/>
            <person name="Ying K."/>
            <person name="Li Y."/>
            <person name="Lu T."/>
            <person name="Huang Y."/>
            <person name="Zhao Q."/>
            <person name="Feng Q."/>
            <person name="Zhang L."/>
            <person name="Zhu J."/>
            <person name="Weng Q."/>
            <person name="Mu J."/>
            <person name="Lu Y."/>
            <person name="Fan D."/>
            <person name="Liu Y."/>
            <person name="Guan J."/>
            <person name="Zhang Y."/>
            <person name="Yu S."/>
            <person name="Liu X."/>
            <person name="Zhang Y."/>
            <person name="Hong G."/>
            <person name="Han B."/>
            <person name="Choisne N."/>
            <person name="Demange N."/>
            <person name="Orjeda G."/>
            <person name="Samain S."/>
            <person name="Cattolico L."/>
            <person name="Pelletier E."/>
            <person name="Couloux A."/>
            <person name="Segurens B."/>
            <person name="Wincker P."/>
            <person name="D'Hont A."/>
            <person name="Scarpelli C."/>
            <person name="Weissenbach J."/>
            <person name="Salanoubat M."/>
            <person name="Quetier F."/>
            <person name="Yu Y."/>
            <person name="Kim H.R."/>
            <person name="Rambo T."/>
            <person name="Currie J."/>
            <person name="Collura K."/>
            <person name="Luo M."/>
            <person name="Yang T."/>
            <person name="Ammiraju J.S.S."/>
            <person name="Engler F."/>
            <person name="Soderlund C."/>
            <person name="Wing R.A."/>
            <person name="Palmer L.E."/>
            <person name="de la Bastide M."/>
            <person name="Spiegel L."/>
            <person name="Nascimento L."/>
            <person name="Zutavern T."/>
            <person name="O'Shaughnessy A."/>
            <person name="Dike S."/>
            <person name="Dedhia N."/>
            <person name="Preston R."/>
            <person name="Balija V."/>
            <person name="McCombie W.R."/>
            <person name="Chow T."/>
            <person name="Chen H."/>
            <person name="Chung M."/>
            <person name="Chen C."/>
            <person name="Shaw J."/>
            <person name="Wu H."/>
            <person name="Hsiao K."/>
            <person name="Chao Y."/>
            <person name="Chu M."/>
            <person name="Cheng C."/>
            <person name="Hour A."/>
            <person name="Lee P."/>
            <person name="Lin S."/>
            <person name="Lin Y."/>
            <person name="Liou J."/>
            <person name="Liu S."/>
            <person name="Hsing Y."/>
            <person name="Raghuvanshi S."/>
            <person name="Mohanty A."/>
            <person name="Bharti A.K."/>
            <person name="Gaur A."/>
            <person name="Gupta V."/>
            <person name="Kumar D."/>
            <person name="Ravi V."/>
            <person name="Vij S."/>
            <person name="Kapur A."/>
            <person name="Khurana P."/>
            <person name="Khurana P."/>
            <person name="Khurana J.P."/>
            <person name="Tyagi A.K."/>
            <person name="Gaikwad K."/>
            <person name="Singh A."/>
            <person name="Dalal V."/>
            <person name="Srivastava S."/>
            <person name="Dixit A."/>
            <person name="Pal A.K."/>
            <person name="Ghazi I.A."/>
            <person name="Yadav M."/>
            <person name="Pandit A."/>
            <person name="Bhargava A."/>
            <person name="Sureshbabu K."/>
            <person name="Batra K."/>
            <person name="Sharma T.R."/>
            <person name="Mohapatra T."/>
            <person name="Singh N.K."/>
            <person name="Messing J."/>
            <person name="Nelson A.B."/>
            <person name="Fuks G."/>
            <person name="Kavchok S."/>
            <person name="Keizer G."/>
            <person name="Linton E."/>
            <person name="Llaca V."/>
            <person name="Song R."/>
            <person name="Tanyolac B."/>
            <person name="Young S."/>
            <person name="Ho-Il K."/>
            <person name="Hahn J.H."/>
            <person name="Sangsakoo G."/>
            <person name="Vanavichit A."/>
            <person name="de Mattos Luiz.A.T."/>
            <person name="Zimmer P.D."/>
            <person name="Malone G."/>
            <person name="Dellagostin O."/>
            <person name="de Oliveira A.C."/>
            <person name="Bevan M."/>
            <person name="Bancroft I."/>
            <person name="Minx P."/>
            <person name="Cordum H."/>
            <person name="Wilson R."/>
            <person name="Cheng Z."/>
            <person name="Jin W."/>
            <person name="Jiang J."/>
            <person name="Leong S.A."/>
            <person name="Iwama H."/>
            <person name="Gojobori T."/>
            <person name="Itoh T."/>
            <person name="Niimura Y."/>
            <person name="Fujii Y."/>
            <person name="Habara T."/>
            <person name="Sakai H."/>
            <person name="Sato Y."/>
            <person name="Wilson G."/>
            <person name="Kumar K."/>
            <person name="McCouch S."/>
            <person name="Juretic N."/>
            <person name="Hoen D."/>
            <person name="Wright S."/>
            <person name="Bruskiewich R."/>
            <person name="Bureau T."/>
            <person name="Miyao A."/>
            <person name="Hirochika H."/>
            <person name="Nishikawa T."/>
            <person name="Kadowaki K."/>
            <person name="Sugiura M."/>
            <person name="Burr B."/>
            <person name="Sasaki T."/>
        </authorList>
    </citation>
    <scope>NUCLEOTIDE SEQUENCE [LARGE SCALE GENOMIC DNA]</scope>
    <source>
        <strain evidence="3">cv. Nipponbare</strain>
    </source>
</reference>
<protein>
    <submittedName>
        <fullName evidence="2">Uncharacterized protein</fullName>
    </submittedName>
</protein>
<dbReference type="AlphaFoldDB" id="Q84R82"/>
<evidence type="ECO:0000256" key="1">
    <source>
        <dbReference type="SAM" id="MobiDB-lite"/>
    </source>
</evidence>